<dbReference type="InterPro" id="IPR041490">
    <property type="entry name" value="KstR2_TetR_C"/>
</dbReference>
<dbReference type="Gene3D" id="1.10.10.60">
    <property type="entry name" value="Homeodomain-like"/>
    <property type="match status" value="1"/>
</dbReference>
<protein>
    <submittedName>
        <fullName evidence="7">Transcriptional regulator</fullName>
    </submittedName>
</protein>
<dbReference type="Pfam" id="PF00440">
    <property type="entry name" value="TetR_N"/>
    <property type="match status" value="1"/>
</dbReference>
<dbReference type="SUPFAM" id="SSF46689">
    <property type="entry name" value="Homeodomain-like"/>
    <property type="match status" value="1"/>
</dbReference>
<dbReference type="Proteomes" id="UP000197535">
    <property type="component" value="Unassembled WGS sequence"/>
</dbReference>
<dbReference type="PROSITE" id="PS01081">
    <property type="entry name" value="HTH_TETR_1"/>
    <property type="match status" value="1"/>
</dbReference>
<dbReference type="PANTHER" id="PTHR30055">
    <property type="entry name" value="HTH-TYPE TRANSCRIPTIONAL REGULATOR RUTR"/>
    <property type="match status" value="1"/>
</dbReference>
<keyword evidence="4" id="KW-0804">Transcription</keyword>
<dbReference type="InterPro" id="IPR001647">
    <property type="entry name" value="HTH_TetR"/>
</dbReference>
<dbReference type="InterPro" id="IPR036271">
    <property type="entry name" value="Tet_transcr_reg_TetR-rel_C_sf"/>
</dbReference>
<evidence type="ECO:0000256" key="2">
    <source>
        <dbReference type="ARBA" id="ARBA00023015"/>
    </source>
</evidence>
<dbReference type="GO" id="GO:0003700">
    <property type="term" value="F:DNA-binding transcription factor activity"/>
    <property type="evidence" value="ECO:0007669"/>
    <property type="project" value="TreeGrafter"/>
</dbReference>
<evidence type="ECO:0000256" key="4">
    <source>
        <dbReference type="ARBA" id="ARBA00023163"/>
    </source>
</evidence>
<keyword evidence="1" id="KW-0678">Repressor</keyword>
<dbReference type="OrthoDB" id="5523834at2"/>
<feature type="DNA-binding region" description="H-T-H motif" evidence="5">
    <location>
        <begin position="39"/>
        <end position="58"/>
    </location>
</feature>
<name>A0A254TA11_9BURK</name>
<evidence type="ECO:0000313" key="7">
    <source>
        <dbReference type="EMBL" id="OWW19017.1"/>
    </source>
</evidence>
<dbReference type="GO" id="GO:0000976">
    <property type="term" value="F:transcription cis-regulatory region binding"/>
    <property type="evidence" value="ECO:0007669"/>
    <property type="project" value="TreeGrafter"/>
</dbReference>
<dbReference type="Gene3D" id="1.10.357.10">
    <property type="entry name" value="Tetracycline Repressor, domain 2"/>
    <property type="match status" value="1"/>
</dbReference>
<reference evidence="7 8" key="1">
    <citation type="submission" date="2016-02" db="EMBL/GenBank/DDBJ databases">
        <authorList>
            <person name="Wen L."/>
            <person name="He K."/>
            <person name="Yang H."/>
        </authorList>
    </citation>
    <scope>NUCLEOTIDE SEQUENCE [LARGE SCALE GENOMIC DNA]</scope>
    <source>
        <strain evidence="7 8">TSA40</strain>
    </source>
</reference>
<evidence type="ECO:0000259" key="6">
    <source>
        <dbReference type="PROSITE" id="PS50977"/>
    </source>
</evidence>
<evidence type="ECO:0000256" key="3">
    <source>
        <dbReference type="ARBA" id="ARBA00023125"/>
    </source>
</evidence>
<dbReference type="Pfam" id="PF17932">
    <property type="entry name" value="TetR_C_24"/>
    <property type="match status" value="1"/>
</dbReference>
<dbReference type="SUPFAM" id="SSF48498">
    <property type="entry name" value="Tetracyclin repressor-like, C-terminal domain"/>
    <property type="match status" value="1"/>
</dbReference>
<gene>
    <name evidence="7" type="ORF">AYR66_05450</name>
</gene>
<keyword evidence="2" id="KW-0805">Transcription regulation</keyword>
<organism evidence="7 8">
    <name type="scientific">Noviherbaspirillum denitrificans</name>
    <dbReference type="NCBI Taxonomy" id="1968433"/>
    <lineage>
        <taxon>Bacteria</taxon>
        <taxon>Pseudomonadati</taxon>
        <taxon>Pseudomonadota</taxon>
        <taxon>Betaproteobacteria</taxon>
        <taxon>Burkholderiales</taxon>
        <taxon>Oxalobacteraceae</taxon>
        <taxon>Noviherbaspirillum</taxon>
    </lineage>
</organism>
<evidence type="ECO:0000256" key="5">
    <source>
        <dbReference type="PROSITE-ProRule" id="PRU00335"/>
    </source>
</evidence>
<dbReference type="InterPro" id="IPR023772">
    <property type="entry name" value="DNA-bd_HTH_TetR-type_CS"/>
</dbReference>
<dbReference type="PANTHER" id="PTHR30055:SF234">
    <property type="entry name" value="HTH-TYPE TRANSCRIPTIONAL REGULATOR BETI"/>
    <property type="match status" value="1"/>
</dbReference>
<proteinExistence type="predicted"/>
<dbReference type="AlphaFoldDB" id="A0A254TA11"/>
<feature type="domain" description="HTH tetR-type" evidence="6">
    <location>
        <begin position="16"/>
        <end position="76"/>
    </location>
</feature>
<sequence length="216" mass="24244">MSSEVFSSVDDTELVERRRQQVVAAATELYGQNGFHKTTVKEIAQLAGVSAGLIYSYVKSKEDVLFLVLQSVLESYAREIPKALEDVTDPVQRFCAAVRAYCKVVGARPDATLLAYRETKSLGAEQQAAIKQMELKTNQLLTRCIEDAIAAGYFRKINVELAAYRIVLLAHGWALKAWRFRQFTSLAEYTEEGLDLFLNAMLTPKGWAHCRGEKEQ</sequence>
<dbReference type="PRINTS" id="PR00455">
    <property type="entry name" value="HTHTETR"/>
</dbReference>
<dbReference type="PROSITE" id="PS50977">
    <property type="entry name" value="HTH_TETR_2"/>
    <property type="match status" value="1"/>
</dbReference>
<comment type="caution">
    <text evidence="7">The sequence shown here is derived from an EMBL/GenBank/DDBJ whole genome shotgun (WGS) entry which is preliminary data.</text>
</comment>
<dbReference type="RefSeq" id="WP_088709539.1">
    <property type="nucleotide sequence ID" value="NZ_LSTO01000001.1"/>
</dbReference>
<keyword evidence="8" id="KW-1185">Reference proteome</keyword>
<evidence type="ECO:0000313" key="8">
    <source>
        <dbReference type="Proteomes" id="UP000197535"/>
    </source>
</evidence>
<dbReference type="EMBL" id="LSTO01000001">
    <property type="protein sequence ID" value="OWW19017.1"/>
    <property type="molecule type" value="Genomic_DNA"/>
</dbReference>
<dbReference type="InterPro" id="IPR050109">
    <property type="entry name" value="HTH-type_TetR-like_transc_reg"/>
</dbReference>
<dbReference type="InterPro" id="IPR009057">
    <property type="entry name" value="Homeodomain-like_sf"/>
</dbReference>
<keyword evidence="3 5" id="KW-0238">DNA-binding</keyword>
<accession>A0A254TA11</accession>
<evidence type="ECO:0000256" key="1">
    <source>
        <dbReference type="ARBA" id="ARBA00022491"/>
    </source>
</evidence>